<dbReference type="RefSeq" id="WP_111727994.1">
    <property type="nucleotide sequence ID" value="NZ_QHKO01000001.1"/>
</dbReference>
<dbReference type="FunFam" id="3.30.70.270:FF:000001">
    <property type="entry name" value="Diguanylate cyclase domain protein"/>
    <property type="match status" value="1"/>
</dbReference>
<dbReference type="InterPro" id="IPR043128">
    <property type="entry name" value="Rev_trsase/Diguanyl_cyclase"/>
</dbReference>
<dbReference type="Gene3D" id="3.30.70.270">
    <property type="match status" value="1"/>
</dbReference>
<evidence type="ECO:0000259" key="2">
    <source>
        <dbReference type="PROSITE" id="PS50110"/>
    </source>
</evidence>
<evidence type="ECO:0008006" key="6">
    <source>
        <dbReference type="Google" id="ProtNLM"/>
    </source>
</evidence>
<evidence type="ECO:0000313" key="4">
    <source>
        <dbReference type="EMBL" id="RAL24822.1"/>
    </source>
</evidence>
<dbReference type="NCBIfam" id="TIGR00254">
    <property type="entry name" value="GGDEF"/>
    <property type="match status" value="1"/>
</dbReference>
<evidence type="ECO:0000256" key="1">
    <source>
        <dbReference type="PROSITE-ProRule" id="PRU00169"/>
    </source>
</evidence>
<dbReference type="GO" id="GO:0043709">
    <property type="term" value="P:cell adhesion involved in single-species biofilm formation"/>
    <property type="evidence" value="ECO:0007669"/>
    <property type="project" value="TreeGrafter"/>
</dbReference>
<dbReference type="InterPro" id="IPR011006">
    <property type="entry name" value="CheY-like_superfamily"/>
</dbReference>
<dbReference type="GO" id="GO:0005886">
    <property type="term" value="C:plasma membrane"/>
    <property type="evidence" value="ECO:0007669"/>
    <property type="project" value="TreeGrafter"/>
</dbReference>
<dbReference type="SUPFAM" id="SSF55073">
    <property type="entry name" value="Nucleotide cyclase"/>
    <property type="match status" value="1"/>
</dbReference>
<reference evidence="4 5" key="1">
    <citation type="submission" date="2018-05" db="EMBL/GenBank/DDBJ databases">
        <title>Lujinxingia marina gen. nov. sp. nov., a new facultative anaerobic member of the class Deltaproteobacteria, and proposal of Lujinxingaceae fam. nov.</title>
        <authorList>
            <person name="Li C.-M."/>
        </authorList>
    </citation>
    <scope>NUCLEOTIDE SEQUENCE [LARGE SCALE GENOMIC DNA]</scope>
    <source>
        <strain evidence="4 5">B210</strain>
    </source>
</reference>
<dbReference type="CDD" id="cd01949">
    <property type="entry name" value="GGDEF"/>
    <property type="match status" value="1"/>
</dbReference>
<feature type="domain" description="Response regulatory" evidence="2">
    <location>
        <begin position="244"/>
        <end position="362"/>
    </location>
</feature>
<dbReference type="PROSITE" id="PS50887">
    <property type="entry name" value="GGDEF"/>
    <property type="match status" value="1"/>
</dbReference>
<dbReference type="Proteomes" id="UP000249169">
    <property type="component" value="Unassembled WGS sequence"/>
</dbReference>
<feature type="domain" description="GGDEF" evidence="3">
    <location>
        <begin position="527"/>
        <end position="661"/>
    </location>
</feature>
<dbReference type="PROSITE" id="PS50110">
    <property type="entry name" value="RESPONSE_REGULATORY"/>
    <property type="match status" value="2"/>
</dbReference>
<proteinExistence type="predicted"/>
<dbReference type="GO" id="GO:0000160">
    <property type="term" value="P:phosphorelay signal transduction system"/>
    <property type="evidence" value="ECO:0007669"/>
    <property type="project" value="InterPro"/>
</dbReference>
<evidence type="ECO:0000313" key="5">
    <source>
        <dbReference type="Proteomes" id="UP000249169"/>
    </source>
</evidence>
<comment type="caution">
    <text evidence="1">Lacks conserved residue(s) required for the propagation of feature annotation.</text>
</comment>
<comment type="caution">
    <text evidence="4">The sequence shown here is derived from an EMBL/GenBank/DDBJ whole genome shotgun (WGS) entry which is preliminary data.</text>
</comment>
<dbReference type="InterPro" id="IPR001789">
    <property type="entry name" value="Sig_transdc_resp-reg_receiver"/>
</dbReference>
<dbReference type="CDD" id="cd00156">
    <property type="entry name" value="REC"/>
    <property type="match status" value="1"/>
</dbReference>
<dbReference type="Gene3D" id="3.40.50.2300">
    <property type="match status" value="2"/>
</dbReference>
<feature type="domain" description="Response regulatory" evidence="2">
    <location>
        <begin position="371"/>
        <end position="487"/>
    </location>
</feature>
<dbReference type="EMBL" id="QHKO01000001">
    <property type="protein sequence ID" value="RAL24822.1"/>
    <property type="molecule type" value="Genomic_DNA"/>
</dbReference>
<dbReference type="PANTHER" id="PTHR45138">
    <property type="entry name" value="REGULATORY COMPONENTS OF SENSORY TRANSDUCTION SYSTEM"/>
    <property type="match status" value="1"/>
</dbReference>
<dbReference type="InterPro" id="IPR050469">
    <property type="entry name" value="Diguanylate_Cyclase"/>
</dbReference>
<dbReference type="Pfam" id="PF00072">
    <property type="entry name" value="Response_reg"/>
    <property type="match status" value="1"/>
</dbReference>
<dbReference type="InterPro" id="IPR000160">
    <property type="entry name" value="GGDEF_dom"/>
</dbReference>
<dbReference type="SMART" id="SM00448">
    <property type="entry name" value="REC"/>
    <property type="match status" value="1"/>
</dbReference>
<dbReference type="SUPFAM" id="SSF52172">
    <property type="entry name" value="CheY-like"/>
    <property type="match status" value="2"/>
</dbReference>
<dbReference type="SMART" id="SM00267">
    <property type="entry name" value="GGDEF"/>
    <property type="match status" value="1"/>
</dbReference>
<sequence length="666" mass="73672">MLRQVLIVLKDEERATRLQDALGDLHTCALLRAPSPPDALEHDLRSVQALVIDADALEQGHAEVLARWRLTEPPPLVLTLGESPSADLWLPPGTPDAELALTIQRHLHASPSPYGSLSEESVVVLEEGARRQDFIATLDIETAYLRHLLEELMAGRLPARSLRQAIAPMEDAARHFELTPVSDALAALSKPLRTLHTASEPASRPDILHRLPTLFARVRQRVREAQLATPPSALNSAGEGRALTVVVIDSDEAYLKRVERFAEQFMIPLRSATTVDEACYKVQTPLLAGVLLTLQPSMSRARQAEDIRRLQEASELKHLPLALACPEETSLDRVHGLWAGASQIVAKPVSAVSFSQIAQRLAISRRAHQSCALILDPEGDFASEVARHLGEQDVAVHYRPDASSIFDELERHRPDLLLMNAELPGISPFDLCRSLRAVPRWQDLPIVLFSSTASSSARLAAYEAGADDFILSNLSRNELLARLNVRMTRARQARERADRDVLTGLLTRRAFLEQLAARMAEVTRHHRRLVFAILDVDHFKRVNDHHGHPAGDRVLATLGRLLQDRFRIEDLRARWGGEEFVVVLVDEAIDTSARALQRVHDELCAMQFEGESGRAFSVSFSAGLAAYPDDGGDAEALLSVADARLLRAKRAGRRRIEIGRGPPQSP</sequence>
<dbReference type="InterPro" id="IPR029787">
    <property type="entry name" value="Nucleotide_cyclase"/>
</dbReference>
<protein>
    <recommendedName>
        <fullName evidence="6">Diguanylate cyclase</fullName>
    </recommendedName>
</protein>
<keyword evidence="5" id="KW-1185">Reference proteome</keyword>
<dbReference type="Pfam" id="PF00990">
    <property type="entry name" value="GGDEF"/>
    <property type="match status" value="1"/>
</dbReference>
<dbReference type="GO" id="GO:0052621">
    <property type="term" value="F:diguanylate cyclase activity"/>
    <property type="evidence" value="ECO:0007669"/>
    <property type="project" value="TreeGrafter"/>
</dbReference>
<organism evidence="4 5">
    <name type="scientific">Lujinxingia litoralis</name>
    <dbReference type="NCBI Taxonomy" id="2211119"/>
    <lineage>
        <taxon>Bacteria</taxon>
        <taxon>Deltaproteobacteria</taxon>
        <taxon>Bradymonadales</taxon>
        <taxon>Lujinxingiaceae</taxon>
        <taxon>Lujinxingia</taxon>
    </lineage>
</organism>
<accession>A0A328C9N5</accession>
<dbReference type="AlphaFoldDB" id="A0A328C9N5"/>
<dbReference type="GO" id="GO:1902201">
    <property type="term" value="P:negative regulation of bacterial-type flagellum-dependent cell motility"/>
    <property type="evidence" value="ECO:0007669"/>
    <property type="project" value="TreeGrafter"/>
</dbReference>
<gene>
    <name evidence="4" type="ORF">DL240_01015</name>
</gene>
<dbReference type="OrthoDB" id="9778432at2"/>
<name>A0A328C9N5_9DELT</name>
<evidence type="ECO:0000259" key="3">
    <source>
        <dbReference type="PROSITE" id="PS50887"/>
    </source>
</evidence>
<dbReference type="PANTHER" id="PTHR45138:SF9">
    <property type="entry name" value="DIGUANYLATE CYCLASE DGCM-RELATED"/>
    <property type="match status" value="1"/>
</dbReference>